<dbReference type="InterPro" id="IPR012302">
    <property type="entry name" value="Malic_NAD-bd"/>
</dbReference>
<gene>
    <name evidence="2" type="ORF">FD00_GL001449</name>
</gene>
<dbReference type="GO" id="GO:0005829">
    <property type="term" value="C:cytosol"/>
    <property type="evidence" value="ECO:0007669"/>
    <property type="project" value="TreeGrafter"/>
</dbReference>
<dbReference type="GO" id="GO:0051287">
    <property type="term" value="F:NAD binding"/>
    <property type="evidence" value="ECO:0007669"/>
    <property type="project" value="InterPro"/>
</dbReference>
<protein>
    <submittedName>
        <fullName evidence="2">Malate dehydrogenase</fullName>
    </submittedName>
</protein>
<dbReference type="EMBL" id="AYYH01000035">
    <property type="protein sequence ID" value="KRN09073.1"/>
    <property type="molecule type" value="Genomic_DNA"/>
</dbReference>
<reference evidence="2 3" key="1">
    <citation type="journal article" date="2015" name="Genome Announc.">
        <title>Expanding the biotechnology potential of lactobacilli through comparative genomics of 213 strains and associated genera.</title>
        <authorList>
            <person name="Sun Z."/>
            <person name="Harris H.M."/>
            <person name="McCann A."/>
            <person name="Guo C."/>
            <person name="Argimon S."/>
            <person name="Zhang W."/>
            <person name="Yang X."/>
            <person name="Jeffery I.B."/>
            <person name="Cooney J.C."/>
            <person name="Kagawa T.F."/>
            <person name="Liu W."/>
            <person name="Song Y."/>
            <person name="Salvetti E."/>
            <person name="Wrobel A."/>
            <person name="Rasinkangas P."/>
            <person name="Parkhill J."/>
            <person name="Rea M.C."/>
            <person name="O'Sullivan O."/>
            <person name="Ritari J."/>
            <person name="Douillard F.P."/>
            <person name="Paul Ross R."/>
            <person name="Yang R."/>
            <person name="Briner A.E."/>
            <person name="Felis G.E."/>
            <person name="de Vos W.M."/>
            <person name="Barrangou R."/>
            <person name="Klaenhammer T.R."/>
            <person name="Caufield P.W."/>
            <person name="Cui Y."/>
            <person name="Zhang H."/>
            <person name="O'Toole P.W."/>
        </authorList>
    </citation>
    <scope>NUCLEOTIDE SEQUENCE [LARGE SCALE GENOMIC DNA]</scope>
    <source>
        <strain evidence="2 3">DSM 20444</strain>
    </source>
</reference>
<dbReference type="Pfam" id="PF03949">
    <property type="entry name" value="Malic_M"/>
    <property type="match status" value="1"/>
</dbReference>
<proteinExistence type="predicted"/>
<sequence>MAVVKAVHPTILVGTSTQPGAFTEDVVREMAAHTERPVIFPLSNPTKLAEAKAHNLIEWTEGRALVATGIPAPDVKFNGVSYHIGQANNALVYPGLGLGVIASTATVLNDEMISAAAHSLGGIVDPKEAGAAVLPPVSKLDRFSTTVALAVAESAKIQGLTREKIDDVATAINDAKWAPEY</sequence>
<dbReference type="SUPFAM" id="SSF51735">
    <property type="entry name" value="NAD(P)-binding Rossmann-fold domains"/>
    <property type="match status" value="1"/>
</dbReference>
<dbReference type="Proteomes" id="UP000050898">
    <property type="component" value="Unassembled WGS sequence"/>
</dbReference>
<dbReference type="GO" id="GO:0006108">
    <property type="term" value="P:malate metabolic process"/>
    <property type="evidence" value="ECO:0007669"/>
    <property type="project" value="TreeGrafter"/>
</dbReference>
<comment type="caution">
    <text evidence="2">The sequence shown here is derived from an EMBL/GenBank/DDBJ whole genome shotgun (WGS) entry which is preliminary data.</text>
</comment>
<dbReference type="GO" id="GO:0004470">
    <property type="term" value="F:malic enzyme activity"/>
    <property type="evidence" value="ECO:0007669"/>
    <property type="project" value="TreeGrafter"/>
</dbReference>
<keyword evidence="3" id="KW-1185">Reference proteome</keyword>
<dbReference type="PATRIC" id="fig|1046596.6.peg.1531"/>
<dbReference type="InterPro" id="IPR036291">
    <property type="entry name" value="NAD(P)-bd_dom_sf"/>
</dbReference>
<evidence type="ECO:0000259" key="1">
    <source>
        <dbReference type="SMART" id="SM00919"/>
    </source>
</evidence>
<name>A0A0R2DYX1_9LACO</name>
<evidence type="ECO:0000313" key="2">
    <source>
        <dbReference type="EMBL" id="KRN09073.1"/>
    </source>
</evidence>
<feature type="domain" description="Malic enzyme NAD-binding" evidence="1">
    <location>
        <begin position="1"/>
        <end position="156"/>
    </location>
</feature>
<dbReference type="AlphaFoldDB" id="A0A0R2DYX1"/>
<dbReference type="SMART" id="SM00919">
    <property type="entry name" value="Malic_M"/>
    <property type="match status" value="1"/>
</dbReference>
<dbReference type="PANTHER" id="PTHR23406">
    <property type="entry name" value="MALIC ENZYME-RELATED"/>
    <property type="match status" value="1"/>
</dbReference>
<accession>A0A0R2DYX1</accession>
<dbReference type="PANTHER" id="PTHR23406:SF34">
    <property type="entry name" value="NAD-DEPENDENT MALIC ENZYME, MITOCHONDRIAL"/>
    <property type="match status" value="1"/>
</dbReference>
<evidence type="ECO:0000313" key="3">
    <source>
        <dbReference type="Proteomes" id="UP000050898"/>
    </source>
</evidence>
<organism evidence="2 3">
    <name type="scientific">Liquorilactobacillus mali KCTC 3596 = DSM 20444</name>
    <dbReference type="NCBI Taxonomy" id="1046596"/>
    <lineage>
        <taxon>Bacteria</taxon>
        <taxon>Bacillati</taxon>
        <taxon>Bacillota</taxon>
        <taxon>Bacilli</taxon>
        <taxon>Lactobacillales</taxon>
        <taxon>Lactobacillaceae</taxon>
        <taxon>Liquorilactobacillus</taxon>
    </lineage>
</organism>
<dbReference type="Gene3D" id="3.40.50.720">
    <property type="entry name" value="NAD(P)-binding Rossmann-like Domain"/>
    <property type="match status" value="1"/>
</dbReference>